<gene>
    <name evidence="1" type="ORF">GCM10007977_021590</name>
</gene>
<evidence type="ECO:0000313" key="2">
    <source>
        <dbReference type="Proteomes" id="UP000642070"/>
    </source>
</evidence>
<dbReference type="RefSeq" id="WP_190249617.1">
    <property type="nucleotide sequence ID" value="NZ_BMPI01000008.1"/>
</dbReference>
<proteinExistence type="predicted"/>
<organism evidence="1 2">
    <name type="scientific">Dactylosporangium sucinum</name>
    <dbReference type="NCBI Taxonomy" id="1424081"/>
    <lineage>
        <taxon>Bacteria</taxon>
        <taxon>Bacillati</taxon>
        <taxon>Actinomycetota</taxon>
        <taxon>Actinomycetes</taxon>
        <taxon>Micromonosporales</taxon>
        <taxon>Micromonosporaceae</taxon>
        <taxon>Dactylosporangium</taxon>
    </lineage>
</organism>
<name>A0A917TE06_9ACTN</name>
<dbReference type="AlphaFoldDB" id="A0A917TE06"/>
<dbReference type="Pfam" id="PF12028">
    <property type="entry name" value="DUF3515"/>
    <property type="match status" value="1"/>
</dbReference>
<comment type="caution">
    <text evidence="1">The sequence shown here is derived from an EMBL/GenBank/DDBJ whole genome shotgun (WGS) entry which is preliminary data.</text>
</comment>
<evidence type="ECO:0000313" key="1">
    <source>
        <dbReference type="EMBL" id="GGM20022.1"/>
    </source>
</evidence>
<dbReference type="Proteomes" id="UP000642070">
    <property type="component" value="Unassembled WGS sequence"/>
</dbReference>
<reference evidence="1" key="2">
    <citation type="submission" date="2020-09" db="EMBL/GenBank/DDBJ databases">
        <authorList>
            <person name="Sun Q."/>
            <person name="Ohkuma M."/>
        </authorList>
    </citation>
    <scope>NUCLEOTIDE SEQUENCE</scope>
    <source>
        <strain evidence="1">JCM 19831</strain>
    </source>
</reference>
<dbReference type="EMBL" id="BMPI01000008">
    <property type="protein sequence ID" value="GGM20022.1"/>
    <property type="molecule type" value="Genomic_DNA"/>
</dbReference>
<reference evidence="1" key="1">
    <citation type="journal article" date="2014" name="Int. J. Syst. Evol. Microbiol.">
        <title>Complete genome sequence of Corynebacterium casei LMG S-19264T (=DSM 44701T), isolated from a smear-ripened cheese.</title>
        <authorList>
            <consortium name="US DOE Joint Genome Institute (JGI-PGF)"/>
            <person name="Walter F."/>
            <person name="Albersmeier A."/>
            <person name="Kalinowski J."/>
            <person name="Ruckert C."/>
        </authorList>
    </citation>
    <scope>NUCLEOTIDE SEQUENCE</scope>
    <source>
        <strain evidence="1">JCM 19831</strain>
    </source>
</reference>
<protein>
    <recommendedName>
        <fullName evidence="3">DUF3515 domain-containing protein</fullName>
    </recommendedName>
</protein>
<keyword evidence="2" id="KW-1185">Reference proteome</keyword>
<evidence type="ECO:0008006" key="3">
    <source>
        <dbReference type="Google" id="ProtNLM"/>
    </source>
</evidence>
<dbReference type="InterPro" id="IPR021903">
    <property type="entry name" value="DUF3515"/>
</dbReference>
<accession>A0A917TE06</accession>
<sequence>MASPSRIATLAALPLALLAGLGVFWALGGFPSAPSTSAVSATAAPLDQDTAAVCRALVARLPTSLGGLDRRPVTAGGEQNAAFGDPPIVLSCGVPVRSIPQNAQLLALSNVCWYPEERSTETVWQSVDRKVSLQVVVPKKAEGSWVVNLSAPIVATVPQTASPGPVHC</sequence>